<dbReference type="GO" id="GO:0016020">
    <property type="term" value="C:membrane"/>
    <property type="evidence" value="ECO:0007669"/>
    <property type="project" value="UniProtKB-SubCell"/>
</dbReference>
<protein>
    <submittedName>
        <fullName evidence="5">Uncharacterized protein</fullName>
    </submittedName>
</protein>
<dbReference type="SUPFAM" id="SSF144091">
    <property type="entry name" value="Rhomboid-like"/>
    <property type="match status" value="1"/>
</dbReference>
<dbReference type="AlphaFoldDB" id="A0A8R7QJT1"/>
<evidence type="ECO:0000313" key="5">
    <source>
        <dbReference type="EnsemblPlants" id="TuG1812G0600000486.01.T01"/>
    </source>
</evidence>
<dbReference type="Gramene" id="TuG1812G0600000486.01.T01">
    <property type="protein sequence ID" value="TuG1812G0600000486.01.T01"/>
    <property type="gene ID" value="TuG1812G0600000486.01"/>
</dbReference>
<dbReference type="EnsemblPlants" id="TuG1812G0600000486.01.T01">
    <property type="protein sequence ID" value="TuG1812G0600000486.01.T01"/>
    <property type="gene ID" value="TuG1812G0600000486.01"/>
</dbReference>
<reference evidence="6" key="1">
    <citation type="journal article" date="2013" name="Nature">
        <title>Draft genome of the wheat A-genome progenitor Triticum urartu.</title>
        <authorList>
            <person name="Ling H.Q."/>
            <person name="Zhao S."/>
            <person name="Liu D."/>
            <person name="Wang J."/>
            <person name="Sun H."/>
            <person name="Zhang C."/>
            <person name="Fan H."/>
            <person name="Li D."/>
            <person name="Dong L."/>
            <person name="Tao Y."/>
            <person name="Gao C."/>
            <person name="Wu H."/>
            <person name="Li Y."/>
            <person name="Cui Y."/>
            <person name="Guo X."/>
            <person name="Zheng S."/>
            <person name="Wang B."/>
            <person name="Yu K."/>
            <person name="Liang Q."/>
            <person name="Yang W."/>
            <person name="Lou X."/>
            <person name="Chen J."/>
            <person name="Feng M."/>
            <person name="Jian J."/>
            <person name="Zhang X."/>
            <person name="Luo G."/>
            <person name="Jiang Y."/>
            <person name="Liu J."/>
            <person name="Wang Z."/>
            <person name="Sha Y."/>
            <person name="Zhang B."/>
            <person name="Wu H."/>
            <person name="Tang D."/>
            <person name="Shen Q."/>
            <person name="Xue P."/>
            <person name="Zou S."/>
            <person name="Wang X."/>
            <person name="Liu X."/>
            <person name="Wang F."/>
            <person name="Yang Y."/>
            <person name="An X."/>
            <person name="Dong Z."/>
            <person name="Zhang K."/>
            <person name="Zhang X."/>
            <person name="Luo M.C."/>
            <person name="Dvorak J."/>
            <person name="Tong Y."/>
            <person name="Wang J."/>
            <person name="Yang H."/>
            <person name="Li Z."/>
            <person name="Wang D."/>
            <person name="Zhang A."/>
            <person name="Wang J."/>
        </authorList>
    </citation>
    <scope>NUCLEOTIDE SEQUENCE</scope>
    <source>
        <strain evidence="6">cv. G1812</strain>
    </source>
</reference>
<reference evidence="5" key="3">
    <citation type="submission" date="2022-06" db="UniProtKB">
        <authorList>
            <consortium name="EnsemblPlants"/>
        </authorList>
    </citation>
    <scope>IDENTIFICATION</scope>
</reference>
<evidence type="ECO:0000256" key="1">
    <source>
        <dbReference type="ARBA" id="ARBA00004141"/>
    </source>
</evidence>
<comment type="subcellular location">
    <subcellularLocation>
        <location evidence="1">Membrane</location>
        <topology evidence="1">Multi-pass membrane protein</topology>
    </subcellularLocation>
</comment>
<accession>A0A8R7QJT1</accession>
<organism evidence="5 6">
    <name type="scientific">Triticum urartu</name>
    <name type="common">Red wild einkorn</name>
    <name type="synonym">Crithodium urartu</name>
    <dbReference type="NCBI Taxonomy" id="4572"/>
    <lineage>
        <taxon>Eukaryota</taxon>
        <taxon>Viridiplantae</taxon>
        <taxon>Streptophyta</taxon>
        <taxon>Embryophyta</taxon>
        <taxon>Tracheophyta</taxon>
        <taxon>Spermatophyta</taxon>
        <taxon>Magnoliopsida</taxon>
        <taxon>Liliopsida</taxon>
        <taxon>Poales</taxon>
        <taxon>Poaceae</taxon>
        <taxon>BOP clade</taxon>
        <taxon>Pooideae</taxon>
        <taxon>Triticodae</taxon>
        <taxon>Triticeae</taxon>
        <taxon>Triticinae</taxon>
        <taxon>Triticum</taxon>
    </lineage>
</organism>
<evidence type="ECO:0000256" key="2">
    <source>
        <dbReference type="ARBA" id="ARBA00022692"/>
    </source>
</evidence>
<evidence type="ECO:0000256" key="4">
    <source>
        <dbReference type="ARBA" id="ARBA00023136"/>
    </source>
</evidence>
<dbReference type="Gene3D" id="1.20.1540.10">
    <property type="entry name" value="Rhomboid-like"/>
    <property type="match status" value="1"/>
</dbReference>
<keyword evidence="3" id="KW-1133">Transmembrane helix</keyword>
<reference evidence="5" key="2">
    <citation type="submission" date="2018-03" db="EMBL/GenBank/DDBJ databases">
        <title>The Triticum urartu genome reveals the dynamic nature of wheat genome evolution.</title>
        <authorList>
            <person name="Ling H."/>
            <person name="Ma B."/>
            <person name="Shi X."/>
            <person name="Liu H."/>
            <person name="Dong L."/>
            <person name="Sun H."/>
            <person name="Cao Y."/>
            <person name="Gao Q."/>
            <person name="Zheng S."/>
            <person name="Li Y."/>
            <person name="Yu Y."/>
            <person name="Du H."/>
            <person name="Qi M."/>
            <person name="Li Y."/>
            <person name="Yu H."/>
            <person name="Cui Y."/>
            <person name="Wang N."/>
            <person name="Chen C."/>
            <person name="Wu H."/>
            <person name="Zhao Y."/>
            <person name="Zhang J."/>
            <person name="Li Y."/>
            <person name="Zhou W."/>
            <person name="Zhang B."/>
            <person name="Hu W."/>
            <person name="Eijk M."/>
            <person name="Tang J."/>
            <person name="Witsenboer H."/>
            <person name="Zhao S."/>
            <person name="Li Z."/>
            <person name="Zhang A."/>
            <person name="Wang D."/>
            <person name="Liang C."/>
        </authorList>
    </citation>
    <scope>NUCLEOTIDE SEQUENCE [LARGE SCALE GENOMIC DNA]</scope>
    <source>
        <strain evidence="5">cv. G1812</strain>
    </source>
</reference>
<keyword evidence="6" id="KW-1185">Reference proteome</keyword>
<proteinExistence type="predicted"/>
<evidence type="ECO:0000256" key="3">
    <source>
        <dbReference type="ARBA" id="ARBA00022989"/>
    </source>
</evidence>
<dbReference type="InterPro" id="IPR035952">
    <property type="entry name" value="Rhomboid-like_sf"/>
</dbReference>
<sequence>MSGHPHTLLTSAFSHIDVQHLFNNMVASTSSAQAAVQDGVDQQWWPRWRETMMTNDIVVSR</sequence>
<keyword evidence="4" id="KW-0472">Membrane</keyword>
<evidence type="ECO:0000313" key="6">
    <source>
        <dbReference type="Proteomes" id="UP000015106"/>
    </source>
</evidence>
<keyword evidence="2" id="KW-0812">Transmembrane</keyword>
<name>A0A8R7QJT1_TRIUA</name>
<dbReference type="Proteomes" id="UP000015106">
    <property type="component" value="Chromosome 6"/>
</dbReference>